<proteinExistence type="predicted"/>
<reference evidence="2" key="1">
    <citation type="submission" date="2020-06" db="EMBL/GenBank/DDBJ databases">
        <authorList>
            <person name="Li T."/>
            <person name="Hu X."/>
            <person name="Zhang T."/>
            <person name="Song X."/>
            <person name="Zhang H."/>
            <person name="Dai N."/>
            <person name="Sheng W."/>
            <person name="Hou X."/>
            <person name="Wei L."/>
        </authorList>
    </citation>
    <scope>NUCLEOTIDE SEQUENCE</scope>
    <source>
        <strain evidence="2">G02</strain>
        <tissue evidence="2">Leaf</tissue>
    </source>
</reference>
<protein>
    <submittedName>
        <fullName evidence="2">Uncharacterized protein</fullName>
    </submittedName>
</protein>
<organism evidence="2">
    <name type="scientific">Sesamum radiatum</name>
    <name type="common">Black benniseed</name>
    <dbReference type="NCBI Taxonomy" id="300843"/>
    <lineage>
        <taxon>Eukaryota</taxon>
        <taxon>Viridiplantae</taxon>
        <taxon>Streptophyta</taxon>
        <taxon>Embryophyta</taxon>
        <taxon>Tracheophyta</taxon>
        <taxon>Spermatophyta</taxon>
        <taxon>Magnoliopsida</taxon>
        <taxon>eudicotyledons</taxon>
        <taxon>Gunneridae</taxon>
        <taxon>Pentapetalae</taxon>
        <taxon>asterids</taxon>
        <taxon>lamiids</taxon>
        <taxon>Lamiales</taxon>
        <taxon>Pedaliaceae</taxon>
        <taxon>Sesamum</taxon>
    </lineage>
</organism>
<feature type="region of interest" description="Disordered" evidence="1">
    <location>
        <begin position="1"/>
        <end position="24"/>
    </location>
</feature>
<dbReference type="PANTHER" id="PTHR34962">
    <property type="entry name" value="EMBRYO DEFECTIVE 1703-RELATED"/>
    <property type="match status" value="1"/>
</dbReference>
<evidence type="ECO:0000313" key="2">
    <source>
        <dbReference type="EMBL" id="KAL0428732.1"/>
    </source>
</evidence>
<evidence type="ECO:0000256" key="1">
    <source>
        <dbReference type="SAM" id="MobiDB-lite"/>
    </source>
</evidence>
<dbReference type="AlphaFoldDB" id="A0AAW2VKI9"/>
<comment type="caution">
    <text evidence="2">The sequence shown here is derived from an EMBL/GenBank/DDBJ whole genome shotgun (WGS) entry which is preliminary data.</text>
</comment>
<sequence length="122" mass="14163">MVKGSVEVMQDPVEPKSMSFERPQLDKEELVNSIIKAKGLSNKQGTLEYNKEFKDKIEEIRAMARHAREIERRDALLDDVDGKDYQTLKELAHQSANPENDLPVESEEYDRSLMKLQKLHLH</sequence>
<reference evidence="2" key="2">
    <citation type="journal article" date="2024" name="Plant">
        <title>Genomic evolution and insights into agronomic trait innovations of Sesamum species.</title>
        <authorList>
            <person name="Miao H."/>
            <person name="Wang L."/>
            <person name="Qu L."/>
            <person name="Liu H."/>
            <person name="Sun Y."/>
            <person name="Le M."/>
            <person name="Wang Q."/>
            <person name="Wei S."/>
            <person name="Zheng Y."/>
            <person name="Lin W."/>
            <person name="Duan Y."/>
            <person name="Cao H."/>
            <person name="Xiong S."/>
            <person name="Wang X."/>
            <person name="Wei L."/>
            <person name="Li C."/>
            <person name="Ma Q."/>
            <person name="Ju M."/>
            <person name="Zhao R."/>
            <person name="Li G."/>
            <person name="Mu C."/>
            <person name="Tian Q."/>
            <person name="Mei H."/>
            <person name="Zhang T."/>
            <person name="Gao T."/>
            <person name="Zhang H."/>
        </authorList>
    </citation>
    <scope>NUCLEOTIDE SEQUENCE</scope>
    <source>
        <strain evidence="2">G02</strain>
    </source>
</reference>
<gene>
    <name evidence="2" type="ORF">Sradi_0499200</name>
</gene>
<accession>A0AAW2VKI9</accession>
<dbReference type="PANTHER" id="PTHR34962:SF1">
    <property type="entry name" value="EMBRYO DEFECTIVE 1703-RELATED"/>
    <property type="match status" value="1"/>
</dbReference>
<dbReference type="EMBL" id="JACGWJ010000003">
    <property type="protein sequence ID" value="KAL0428732.1"/>
    <property type="molecule type" value="Genomic_DNA"/>
</dbReference>
<name>A0AAW2VKI9_SESRA</name>